<dbReference type="InterPro" id="IPR011005">
    <property type="entry name" value="Dihydropteroate_synth-like_sf"/>
</dbReference>
<gene>
    <name evidence="6" type="ORF">C7380_101271</name>
</gene>
<dbReference type="InterPro" id="IPR050395">
    <property type="entry name" value="4Fe4S_Ferredoxin_RnfB"/>
</dbReference>
<evidence type="ECO:0000256" key="4">
    <source>
        <dbReference type="ARBA" id="ARBA00023014"/>
    </source>
</evidence>
<proteinExistence type="predicted"/>
<name>A0AA45C9F1_9BACT</name>
<dbReference type="GO" id="GO:0051539">
    <property type="term" value="F:4 iron, 4 sulfur cluster binding"/>
    <property type="evidence" value="ECO:0007669"/>
    <property type="project" value="UniProtKB-KW"/>
</dbReference>
<evidence type="ECO:0000313" key="7">
    <source>
        <dbReference type="Proteomes" id="UP000245921"/>
    </source>
</evidence>
<organism evidence="6 7">
    <name type="scientific">Oceanotoga teriensis</name>
    <dbReference type="NCBI Taxonomy" id="515440"/>
    <lineage>
        <taxon>Bacteria</taxon>
        <taxon>Thermotogati</taxon>
        <taxon>Thermotogota</taxon>
        <taxon>Thermotogae</taxon>
        <taxon>Petrotogales</taxon>
        <taxon>Petrotogaceae</taxon>
        <taxon>Oceanotoga</taxon>
    </lineage>
</organism>
<comment type="caution">
    <text evidence="6">The sequence shown here is derived from an EMBL/GenBank/DDBJ whole genome shotgun (WGS) entry which is preliminary data.</text>
</comment>
<sequence>MTTIINSIILLGILGFLSGSFLAFAAKKFEVKEDVRKIIVEASLPGVNCGACGYPGCSAFAKAFIKGEVKNDGCLPGKRQGVPERLQKISNLTDEQLNELFEKNENEVEKIKSEIESM</sequence>
<feature type="domain" description="4Fe-4S" evidence="5">
    <location>
        <begin position="30"/>
        <end position="91"/>
    </location>
</feature>
<evidence type="ECO:0000259" key="5">
    <source>
        <dbReference type="PROSITE" id="PS51656"/>
    </source>
</evidence>
<dbReference type="InterPro" id="IPR007202">
    <property type="entry name" value="4Fe-4S_dom"/>
</dbReference>
<keyword evidence="3" id="KW-0408">Iron</keyword>
<keyword evidence="4" id="KW-0411">Iron-sulfur</keyword>
<keyword evidence="7" id="KW-1185">Reference proteome</keyword>
<protein>
    <submittedName>
        <fullName evidence="6">Electron transport complex protein RnfB</fullName>
    </submittedName>
</protein>
<reference evidence="6 7" key="1">
    <citation type="submission" date="2018-05" db="EMBL/GenBank/DDBJ databases">
        <title>Genomic Encyclopedia of Type Strains, Phase IV (KMG-IV): sequencing the most valuable type-strain genomes for metagenomic binning, comparative biology and taxonomic classification.</title>
        <authorList>
            <person name="Goeker M."/>
        </authorList>
    </citation>
    <scope>NUCLEOTIDE SEQUENCE [LARGE SCALE GENOMIC DNA]</scope>
    <source>
        <strain evidence="6 7">DSM 24906</strain>
    </source>
</reference>
<evidence type="ECO:0000256" key="2">
    <source>
        <dbReference type="ARBA" id="ARBA00022723"/>
    </source>
</evidence>
<dbReference type="GO" id="GO:0046872">
    <property type="term" value="F:metal ion binding"/>
    <property type="evidence" value="ECO:0007669"/>
    <property type="project" value="UniProtKB-KW"/>
</dbReference>
<dbReference type="PANTHER" id="PTHR43560:SF1">
    <property type="entry name" value="ION-TRANSLOCATING OXIDOREDUCTASE COMPLEX SUBUNIT B"/>
    <property type="match status" value="1"/>
</dbReference>
<dbReference type="Pfam" id="PF04060">
    <property type="entry name" value="FeS"/>
    <property type="match status" value="1"/>
</dbReference>
<keyword evidence="1" id="KW-0004">4Fe-4S</keyword>
<keyword evidence="2" id="KW-0479">Metal-binding</keyword>
<evidence type="ECO:0000256" key="1">
    <source>
        <dbReference type="ARBA" id="ARBA00022485"/>
    </source>
</evidence>
<dbReference type="Gene3D" id="3.20.20.20">
    <property type="entry name" value="Dihydropteroate synthase-like"/>
    <property type="match status" value="1"/>
</dbReference>
<accession>A0AA45C9F1</accession>
<evidence type="ECO:0000256" key="3">
    <source>
        <dbReference type="ARBA" id="ARBA00023004"/>
    </source>
</evidence>
<evidence type="ECO:0000313" key="6">
    <source>
        <dbReference type="EMBL" id="PWJ96696.1"/>
    </source>
</evidence>
<dbReference type="RefSeq" id="WP_109603683.1">
    <property type="nucleotide sequence ID" value="NZ_QGGI01000001.1"/>
</dbReference>
<dbReference type="PROSITE" id="PS51656">
    <property type="entry name" value="4FE4S"/>
    <property type="match status" value="1"/>
</dbReference>
<dbReference type="AlphaFoldDB" id="A0AA45C9F1"/>
<dbReference type="Proteomes" id="UP000245921">
    <property type="component" value="Unassembled WGS sequence"/>
</dbReference>
<dbReference type="EMBL" id="QGGI01000001">
    <property type="protein sequence ID" value="PWJ96696.1"/>
    <property type="molecule type" value="Genomic_DNA"/>
</dbReference>
<dbReference type="PANTHER" id="PTHR43560">
    <property type="entry name" value="ION-TRANSLOCATING OXIDOREDUCTASE COMPLEX SUBUNIT B"/>
    <property type="match status" value="1"/>
</dbReference>